<dbReference type="InterPro" id="IPR042859">
    <property type="entry name" value="NOL11"/>
</dbReference>
<organism evidence="1 2">
    <name type="scientific">Vanrija pseudolonga</name>
    <dbReference type="NCBI Taxonomy" id="143232"/>
    <lineage>
        <taxon>Eukaryota</taxon>
        <taxon>Fungi</taxon>
        <taxon>Dikarya</taxon>
        <taxon>Basidiomycota</taxon>
        <taxon>Agaricomycotina</taxon>
        <taxon>Tremellomycetes</taxon>
        <taxon>Trichosporonales</taxon>
        <taxon>Trichosporonaceae</taxon>
        <taxon>Vanrija</taxon>
    </lineage>
</organism>
<name>A0AAF0Y2W4_9TREE</name>
<gene>
    <name evidence="1" type="primary">HTB1_0</name>
    <name evidence="1" type="ORF">LOC62_01G000722</name>
</gene>
<evidence type="ECO:0000313" key="2">
    <source>
        <dbReference type="Proteomes" id="UP000827549"/>
    </source>
</evidence>
<keyword evidence="2" id="KW-1185">Reference proteome</keyword>
<dbReference type="EMBL" id="CP086714">
    <property type="protein sequence ID" value="WOO77134.1"/>
    <property type="molecule type" value="Genomic_DNA"/>
</dbReference>
<dbReference type="PANTHER" id="PTHR15633:SF2">
    <property type="entry name" value="NUCLEOLAR PROTEIN 11"/>
    <property type="match status" value="1"/>
</dbReference>
<protein>
    <submittedName>
        <fullName evidence="1">Uncharacterized protein</fullName>
    </submittedName>
</protein>
<dbReference type="RefSeq" id="XP_062623166.1">
    <property type="nucleotide sequence ID" value="XM_062767181.1"/>
</dbReference>
<dbReference type="GeneID" id="87803980"/>
<dbReference type="AlphaFoldDB" id="A0AAF0Y2W4"/>
<proteinExistence type="predicted"/>
<sequence length="726" mass="74646">MASISAPTSLATFPYAHASSSRVPHVTLSPVHGSRGRQAVAAVHGDGVWTHDLKTLKPTTSFTVPPSTVFATAPVSFLPPSSDDDVEMDGGRVTAVGVHSGDGVRGEGQGLWVWRGDEGERKAVTLDAAVHSLHPTNGGWPLLAVGVDGGLSLVSPELKVSSIVATRKEAKPARTLAAAVVGRRVAVIDARGRARVYTLGDGDRAELALDAGLTPDSVGLLSADVNDDGVITAIDTRNRVHSRRVTDLDAARAGDGVALAHPATPAVALSLPALAATPSRSLAVVAVPSPSSSVALVAPSPELPAVLASASISTASNTSITHLAVLARHSATHIVLGAVLTIPDGGSKTAGRSVIHLADIHLPPNGVGLSLLVGNAAKAASVFNLPGSSSVPQGAEKMVGQVTAALAAADVERAEKAFSTWIENEDKQQGSRARPAEGVVRRLINAVFTAALPKKDKAEKESTDAASAPAVPKTKLKAAGPYAGKIISTLVDRRVVTDSMWPGGVILAGLVPAGDWHSISELVKHSPALPSRILVSLLALSLEPSPSVGLAAVLQDVLAGPVPDPSYRAALRTGIDGQGALRILEQLAKWAELHANVGDGLSAWPQHAPKIKPTLASVVAHSSLLLDAQLPTLVTLPESEELLTRLNEALAPALAAQQNYRRLRAPIDATLAANAKAQRKAKEEAAAAATAARNQGRKPAGRKAVAAGPGLADEVVGKWKVEDFVF</sequence>
<dbReference type="GO" id="GO:0003723">
    <property type="term" value="F:RNA binding"/>
    <property type="evidence" value="ECO:0007669"/>
    <property type="project" value="TreeGrafter"/>
</dbReference>
<evidence type="ECO:0000313" key="1">
    <source>
        <dbReference type="EMBL" id="WOO77134.1"/>
    </source>
</evidence>
<dbReference type="GO" id="GO:0030490">
    <property type="term" value="P:maturation of SSU-rRNA"/>
    <property type="evidence" value="ECO:0007669"/>
    <property type="project" value="InterPro"/>
</dbReference>
<accession>A0AAF0Y2W4</accession>
<dbReference type="InterPro" id="IPR011048">
    <property type="entry name" value="Haem_d1_sf"/>
</dbReference>
<dbReference type="Proteomes" id="UP000827549">
    <property type="component" value="Chromosome 1"/>
</dbReference>
<dbReference type="PANTHER" id="PTHR15633">
    <property type="entry name" value="NUCLEOLAR PROTEIN 11"/>
    <property type="match status" value="1"/>
</dbReference>
<reference evidence="1" key="1">
    <citation type="submission" date="2023-10" db="EMBL/GenBank/DDBJ databases">
        <authorList>
            <person name="Noh H."/>
        </authorList>
    </citation>
    <scope>NUCLEOTIDE SEQUENCE</scope>
    <source>
        <strain evidence="1">DUCC4014</strain>
    </source>
</reference>
<dbReference type="SUPFAM" id="SSF51004">
    <property type="entry name" value="C-terminal (heme d1) domain of cytochrome cd1-nitrite reductase"/>
    <property type="match status" value="1"/>
</dbReference>
<dbReference type="GO" id="GO:0005730">
    <property type="term" value="C:nucleolus"/>
    <property type="evidence" value="ECO:0007669"/>
    <property type="project" value="TreeGrafter"/>
</dbReference>